<dbReference type="AlphaFoldDB" id="M2QYB9"/>
<dbReference type="Proteomes" id="UP000016934">
    <property type="component" value="Unassembled WGS sequence"/>
</dbReference>
<dbReference type="OrthoDB" id="1577640at2759"/>
<reference evidence="3 4" key="1">
    <citation type="journal article" date="2012" name="PLoS Pathog.">
        <title>Diverse lifestyles and strategies of plant pathogenesis encoded in the genomes of eighteen Dothideomycetes fungi.</title>
        <authorList>
            <person name="Ohm R.A."/>
            <person name="Feau N."/>
            <person name="Henrissat B."/>
            <person name="Schoch C.L."/>
            <person name="Horwitz B.A."/>
            <person name="Barry K.W."/>
            <person name="Condon B.J."/>
            <person name="Copeland A.C."/>
            <person name="Dhillon B."/>
            <person name="Glaser F."/>
            <person name="Hesse C.N."/>
            <person name="Kosti I."/>
            <person name="LaButti K."/>
            <person name="Lindquist E.A."/>
            <person name="Lucas S."/>
            <person name="Salamov A.A."/>
            <person name="Bradshaw R.E."/>
            <person name="Ciuffetti L."/>
            <person name="Hamelin R.C."/>
            <person name="Kema G.H.J."/>
            <person name="Lawrence C."/>
            <person name="Scott J.A."/>
            <person name="Spatafora J.W."/>
            <person name="Turgeon B.G."/>
            <person name="de Wit P.J.G.M."/>
            <person name="Zhong S."/>
            <person name="Goodwin S.B."/>
            <person name="Grigoriev I.V."/>
        </authorList>
    </citation>
    <scope>NUCLEOTIDE SEQUENCE [LARGE SCALE GENOMIC DNA]</scope>
    <source>
        <strain evidence="4">ND90Pr / ATCC 201652</strain>
    </source>
</reference>
<dbReference type="GO" id="GO:0047389">
    <property type="term" value="F:glycerophosphocholine phosphodiesterase activity"/>
    <property type="evidence" value="ECO:0007669"/>
    <property type="project" value="TreeGrafter"/>
</dbReference>
<organism evidence="3 4">
    <name type="scientific">Cochliobolus sativus (strain ND90Pr / ATCC 201652)</name>
    <name type="common">Common root rot and spot blotch fungus</name>
    <name type="synonym">Bipolaris sorokiniana</name>
    <dbReference type="NCBI Taxonomy" id="665912"/>
    <lineage>
        <taxon>Eukaryota</taxon>
        <taxon>Fungi</taxon>
        <taxon>Dikarya</taxon>
        <taxon>Ascomycota</taxon>
        <taxon>Pezizomycotina</taxon>
        <taxon>Dothideomycetes</taxon>
        <taxon>Pleosporomycetidae</taxon>
        <taxon>Pleosporales</taxon>
        <taxon>Pleosporineae</taxon>
        <taxon>Pleosporaceae</taxon>
        <taxon>Bipolaris</taxon>
    </lineage>
</organism>
<sequence>MNTFADKILSVVFEHARHLREHGAGEIDSTLRSVLFSSFNQDICTVINWKQPNYPVLLCNELGADSSRSPSGSTHIVLSSGRTRISVKEAVQIARDNNFMGLICSSRLLSLAPALIESIKTAGLVLVTDIRDSPTENVAQPGSLHVANPRRQTTPEGVDGYLKGNGVLCFNETIDM</sequence>
<keyword evidence="1" id="KW-0378">Hydrolase</keyword>
<dbReference type="PROSITE" id="PS51704">
    <property type="entry name" value="GP_PDE"/>
    <property type="match status" value="1"/>
</dbReference>
<dbReference type="GO" id="GO:0046475">
    <property type="term" value="P:glycerophospholipid catabolic process"/>
    <property type="evidence" value="ECO:0007669"/>
    <property type="project" value="TreeGrafter"/>
</dbReference>
<protein>
    <recommendedName>
        <fullName evidence="2">GP-PDE domain-containing protein</fullName>
    </recommendedName>
</protein>
<evidence type="ECO:0000256" key="1">
    <source>
        <dbReference type="ARBA" id="ARBA00022801"/>
    </source>
</evidence>
<dbReference type="KEGG" id="bsc:COCSADRAFT_40477"/>
<dbReference type="PANTHER" id="PTHR22958">
    <property type="entry name" value="GLYCEROPHOSPHORYL DIESTER PHOSPHODIESTERASE"/>
    <property type="match status" value="1"/>
</dbReference>
<dbReference type="eggNOG" id="KOG2421">
    <property type="taxonomic scope" value="Eukaryota"/>
</dbReference>
<gene>
    <name evidence="3" type="ORF">COCSADRAFT_40477</name>
</gene>
<evidence type="ECO:0000313" key="3">
    <source>
        <dbReference type="EMBL" id="EMD60039.1"/>
    </source>
</evidence>
<dbReference type="InterPro" id="IPR030395">
    <property type="entry name" value="GP_PDE_dom"/>
</dbReference>
<dbReference type="PANTHER" id="PTHR22958:SF23">
    <property type="entry name" value="DEPENDENT KINASE INHIBITOR PHO81, PUTATIVE (AFU_ORTHOLOGUE AFUA_4G06020)-RELATED"/>
    <property type="match status" value="1"/>
</dbReference>
<dbReference type="RefSeq" id="XP_007704094.1">
    <property type="nucleotide sequence ID" value="XM_007705904.1"/>
</dbReference>
<dbReference type="Gene3D" id="3.20.20.190">
    <property type="entry name" value="Phosphatidylinositol (PI) phosphodiesterase"/>
    <property type="match status" value="1"/>
</dbReference>
<feature type="domain" description="GP-PDE" evidence="2">
    <location>
        <begin position="1"/>
        <end position="165"/>
    </location>
</feature>
<keyword evidence="4" id="KW-1185">Reference proteome</keyword>
<evidence type="ECO:0000259" key="2">
    <source>
        <dbReference type="PROSITE" id="PS51704"/>
    </source>
</evidence>
<dbReference type="InterPro" id="IPR017946">
    <property type="entry name" value="PLC-like_Pdiesterase_TIM-brl"/>
</dbReference>
<reference evidence="4" key="2">
    <citation type="journal article" date="2013" name="PLoS Genet.">
        <title>Comparative genome structure, secondary metabolite, and effector coding capacity across Cochliobolus pathogens.</title>
        <authorList>
            <person name="Condon B.J."/>
            <person name="Leng Y."/>
            <person name="Wu D."/>
            <person name="Bushley K.E."/>
            <person name="Ohm R.A."/>
            <person name="Otillar R."/>
            <person name="Martin J."/>
            <person name="Schackwitz W."/>
            <person name="Grimwood J."/>
            <person name="MohdZainudin N."/>
            <person name="Xue C."/>
            <person name="Wang R."/>
            <person name="Manning V.A."/>
            <person name="Dhillon B."/>
            <person name="Tu Z.J."/>
            <person name="Steffenson B.J."/>
            <person name="Salamov A."/>
            <person name="Sun H."/>
            <person name="Lowry S."/>
            <person name="LaButti K."/>
            <person name="Han J."/>
            <person name="Copeland A."/>
            <person name="Lindquist E."/>
            <person name="Barry K."/>
            <person name="Schmutz J."/>
            <person name="Baker S.E."/>
            <person name="Ciuffetti L.M."/>
            <person name="Grigoriev I.V."/>
            <person name="Zhong S."/>
            <person name="Turgeon B.G."/>
        </authorList>
    </citation>
    <scope>NUCLEOTIDE SEQUENCE [LARGE SCALE GENOMIC DNA]</scope>
    <source>
        <strain evidence="4">ND90Pr / ATCC 201652</strain>
    </source>
</reference>
<dbReference type="STRING" id="665912.M2QYB9"/>
<dbReference type="InterPro" id="IPR051578">
    <property type="entry name" value="GDPD"/>
</dbReference>
<accession>M2QYB9</accession>
<dbReference type="EMBL" id="KB445651">
    <property type="protein sequence ID" value="EMD60039.1"/>
    <property type="molecule type" value="Genomic_DNA"/>
</dbReference>
<dbReference type="GeneID" id="19139749"/>
<dbReference type="HOGENOM" id="CLU_1539591_0_0_1"/>
<proteinExistence type="predicted"/>
<evidence type="ECO:0000313" key="4">
    <source>
        <dbReference type="Proteomes" id="UP000016934"/>
    </source>
</evidence>
<name>M2QYB9_COCSN</name>